<evidence type="ECO:0000313" key="1">
    <source>
        <dbReference type="EnsemblPlants" id="TuG1812G0100001402.01.T01"/>
    </source>
</evidence>
<evidence type="ECO:0000313" key="2">
    <source>
        <dbReference type="Proteomes" id="UP000015106"/>
    </source>
</evidence>
<name>A0A8R7JZ78_TRIUA</name>
<keyword evidence="2" id="KW-1185">Reference proteome</keyword>
<reference evidence="1" key="3">
    <citation type="submission" date="2022-06" db="UniProtKB">
        <authorList>
            <consortium name="EnsemblPlants"/>
        </authorList>
    </citation>
    <scope>IDENTIFICATION</scope>
</reference>
<sequence length="65" mass="7021">MPSSSSSYNRLYVAVAAVPPIHPNLPRAFLRPPHPETAGEPVINYFIVEDSSFSIELPGARGSRG</sequence>
<accession>A0A8R7JZ78</accession>
<proteinExistence type="predicted"/>
<organism evidence="1 2">
    <name type="scientific">Triticum urartu</name>
    <name type="common">Red wild einkorn</name>
    <name type="synonym">Crithodium urartu</name>
    <dbReference type="NCBI Taxonomy" id="4572"/>
    <lineage>
        <taxon>Eukaryota</taxon>
        <taxon>Viridiplantae</taxon>
        <taxon>Streptophyta</taxon>
        <taxon>Embryophyta</taxon>
        <taxon>Tracheophyta</taxon>
        <taxon>Spermatophyta</taxon>
        <taxon>Magnoliopsida</taxon>
        <taxon>Liliopsida</taxon>
        <taxon>Poales</taxon>
        <taxon>Poaceae</taxon>
        <taxon>BOP clade</taxon>
        <taxon>Pooideae</taxon>
        <taxon>Triticodae</taxon>
        <taxon>Triticeae</taxon>
        <taxon>Triticinae</taxon>
        <taxon>Triticum</taxon>
    </lineage>
</organism>
<reference evidence="1" key="2">
    <citation type="submission" date="2018-03" db="EMBL/GenBank/DDBJ databases">
        <title>The Triticum urartu genome reveals the dynamic nature of wheat genome evolution.</title>
        <authorList>
            <person name="Ling H."/>
            <person name="Ma B."/>
            <person name="Shi X."/>
            <person name="Liu H."/>
            <person name="Dong L."/>
            <person name="Sun H."/>
            <person name="Cao Y."/>
            <person name="Gao Q."/>
            <person name="Zheng S."/>
            <person name="Li Y."/>
            <person name="Yu Y."/>
            <person name="Du H."/>
            <person name="Qi M."/>
            <person name="Li Y."/>
            <person name="Yu H."/>
            <person name="Cui Y."/>
            <person name="Wang N."/>
            <person name="Chen C."/>
            <person name="Wu H."/>
            <person name="Zhao Y."/>
            <person name="Zhang J."/>
            <person name="Li Y."/>
            <person name="Zhou W."/>
            <person name="Zhang B."/>
            <person name="Hu W."/>
            <person name="Eijk M."/>
            <person name="Tang J."/>
            <person name="Witsenboer H."/>
            <person name="Zhao S."/>
            <person name="Li Z."/>
            <person name="Zhang A."/>
            <person name="Wang D."/>
            <person name="Liang C."/>
        </authorList>
    </citation>
    <scope>NUCLEOTIDE SEQUENCE [LARGE SCALE GENOMIC DNA]</scope>
    <source>
        <strain evidence="1">cv. G1812</strain>
    </source>
</reference>
<dbReference type="EnsemblPlants" id="TuG1812G0100001402.01.T01">
    <property type="protein sequence ID" value="TuG1812G0100001402.01.T01"/>
    <property type="gene ID" value="TuG1812G0100001402.01"/>
</dbReference>
<reference evidence="2" key="1">
    <citation type="journal article" date="2013" name="Nature">
        <title>Draft genome of the wheat A-genome progenitor Triticum urartu.</title>
        <authorList>
            <person name="Ling H.Q."/>
            <person name="Zhao S."/>
            <person name="Liu D."/>
            <person name="Wang J."/>
            <person name="Sun H."/>
            <person name="Zhang C."/>
            <person name="Fan H."/>
            <person name="Li D."/>
            <person name="Dong L."/>
            <person name="Tao Y."/>
            <person name="Gao C."/>
            <person name="Wu H."/>
            <person name="Li Y."/>
            <person name="Cui Y."/>
            <person name="Guo X."/>
            <person name="Zheng S."/>
            <person name="Wang B."/>
            <person name="Yu K."/>
            <person name="Liang Q."/>
            <person name="Yang W."/>
            <person name="Lou X."/>
            <person name="Chen J."/>
            <person name="Feng M."/>
            <person name="Jian J."/>
            <person name="Zhang X."/>
            <person name="Luo G."/>
            <person name="Jiang Y."/>
            <person name="Liu J."/>
            <person name="Wang Z."/>
            <person name="Sha Y."/>
            <person name="Zhang B."/>
            <person name="Wu H."/>
            <person name="Tang D."/>
            <person name="Shen Q."/>
            <person name="Xue P."/>
            <person name="Zou S."/>
            <person name="Wang X."/>
            <person name="Liu X."/>
            <person name="Wang F."/>
            <person name="Yang Y."/>
            <person name="An X."/>
            <person name="Dong Z."/>
            <person name="Zhang K."/>
            <person name="Zhang X."/>
            <person name="Luo M.C."/>
            <person name="Dvorak J."/>
            <person name="Tong Y."/>
            <person name="Wang J."/>
            <person name="Yang H."/>
            <person name="Li Z."/>
            <person name="Wang D."/>
            <person name="Zhang A."/>
            <person name="Wang J."/>
        </authorList>
    </citation>
    <scope>NUCLEOTIDE SEQUENCE</scope>
    <source>
        <strain evidence="2">cv. G1812</strain>
    </source>
</reference>
<dbReference type="Proteomes" id="UP000015106">
    <property type="component" value="Chromosome 1"/>
</dbReference>
<protein>
    <submittedName>
        <fullName evidence="1">Uncharacterized protein</fullName>
    </submittedName>
</protein>
<dbReference type="Gramene" id="TuG1812G0100001402.01.T01">
    <property type="protein sequence ID" value="TuG1812G0100001402.01.T01"/>
    <property type="gene ID" value="TuG1812G0100001402.01"/>
</dbReference>
<dbReference type="AlphaFoldDB" id="A0A8R7JZ78"/>